<dbReference type="InterPro" id="IPR050445">
    <property type="entry name" value="Bact_polysacc_biosynth/exp"/>
</dbReference>
<dbReference type="InterPro" id="IPR033756">
    <property type="entry name" value="YlxH/NBP35"/>
</dbReference>
<evidence type="ECO:0000256" key="1">
    <source>
        <dbReference type="ARBA" id="ARBA00022741"/>
    </source>
</evidence>
<dbReference type="InterPro" id="IPR027417">
    <property type="entry name" value="P-loop_NTPase"/>
</dbReference>
<keyword evidence="2" id="KW-0067">ATP-binding</keyword>
<keyword evidence="3" id="KW-0418">Kinase</keyword>
<dbReference type="Proteomes" id="UP000831787">
    <property type="component" value="Chromosome"/>
</dbReference>
<dbReference type="Gene3D" id="3.40.50.300">
    <property type="entry name" value="P-loop containing nucleotide triphosphate hydrolases"/>
    <property type="match status" value="1"/>
</dbReference>
<keyword evidence="4" id="KW-1185">Reference proteome</keyword>
<name>A0ABY4ELT7_9BACI</name>
<dbReference type="SUPFAM" id="SSF52540">
    <property type="entry name" value="P-loop containing nucleoside triphosphate hydrolases"/>
    <property type="match status" value="1"/>
</dbReference>
<evidence type="ECO:0000256" key="2">
    <source>
        <dbReference type="ARBA" id="ARBA00022840"/>
    </source>
</evidence>
<dbReference type="NCBIfam" id="TIGR01007">
    <property type="entry name" value="eps_fam"/>
    <property type="match status" value="1"/>
</dbReference>
<dbReference type="PANTHER" id="PTHR32309:SF31">
    <property type="entry name" value="CAPSULAR EXOPOLYSACCHARIDE FAMILY"/>
    <property type="match status" value="1"/>
</dbReference>
<evidence type="ECO:0000313" key="4">
    <source>
        <dbReference type="Proteomes" id="UP000831787"/>
    </source>
</evidence>
<gene>
    <name evidence="3" type="ORF">MUN89_05565</name>
</gene>
<keyword evidence="3" id="KW-0808">Transferase</keyword>
<organism evidence="3 4">
    <name type="scientific">Halobacillus salinarum</name>
    <dbReference type="NCBI Taxonomy" id="2932257"/>
    <lineage>
        <taxon>Bacteria</taxon>
        <taxon>Bacillati</taxon>
        <taxon>Bacillota</taxon>
        <taxon>Bacilli</taxon>
        <taxon>Bacillales</taxon>
        <taxon>Bacillaceae</taxon>
        <taxon>Halobacillus</taxon>
    </lineage>
</organism>
<dbReference type="EMBL" id="CP095073">
    <property type="protein sequence ID" value="UOQ45414.1"/>
    <property type="molecule type" value="Genomic_DNA"/>
</dbReference>
<dbReference type="Pfam" id="PF10609">
    <property type="entry name" value="ParA"/>
    <property type="match status" value="1"/>
</dbReference>
<keyword evidence="1" id="KW-0547">Nucleotide-binding</keyword>
<reference evidence="3 4" key="1">
    <citation type="submission" date="2022-04" db="EMBL/GenBank/DDBJ databases">
        <title>Halobacillus sp. isolated from saltern.</title>
        <authorList>
            <person name="Won M."/>
            <person name="Lee C.-M."/>
            <person name="Woen H.-Y."/>
            <person name="Kwon S.-W."/>
        </authorList>
    </citation>
    <scope>NUCLEOTIDE SEQUENCE [LARGE SCALE GENOMIC DNA]</scope>
    <source>
        <strain evidence="3 4">SSBR10-3</strain>
    </source>
</reference>
<protein>
    <submittedName>
        <fullName evidence="3">CpsD/CapB family tyrosine-protein kinase</fullName>
    </submittedName>
</protein>
<evidence type="ECO:0000313" key="3">
    <source>
        <dbReference type="EMBL" id="UOQ45414.1"/>
    </source>
</evidence>
<proteinExistence type="predicted"/>
<dbReference type="InterPro" id="IPR005702">
    <property type="entry name" value="Wzc-like_C"/>
</dbReference>
<dbReference type="CDD" id="cd05387">
    <property type="entry name" value="BY-kinase"/>
    <property type="match status" value="1"/>
</dbReference>
<dbReference type="RefSeq" id="WP_244712122.1">
    <property type="nucleotide sequence ID" value="NZ_CP095073.1"/>
</dbReference>
<sequence>MRKPQGKKNVSPMKLREELISTEQIRMIRTNLEHVSRDKPVSIMVSSPTYQPQKSLITAKLAMTFAEQGKKVMLVDADLRNPSLHHWFQIENRSGLTDVILHHGNVNQHHSPSYLPGLFILPTGPIPHSLSGIWNADKIQDFVLTCKRNYDVILFEACDYLSVSDSQVLANHCDGVILVLRSNKTKKTDVLRTKEALEKTNKKVLGVIHQTA</sequence>
<dbReference type="PANTHER" id="PTHR32309">
    <property type="entry name" value="TYROSINE-PROTEIN KINASE"/>
    <property type="match status" value="1"/>
</dbReference>
<accession>A0ABY4ELT7</accession>
<dbReference type="GO" id="GO:0016301">
    <property type="term" value="F:kinase activity"/>
    <property type="evidence" value="ECO:0007669"/>
    <property type="project" value="UniProtKB-KW"/>
</dbReference>